<sequence>MYKKGDFHIHSTFSDGKCTPRELVILSKKREVDIISITDHNSTSGLDEAVMAGEDLGVRVIPGVELSTKYNSSRVHVLGYFKDDSYKNELLVEVLKNVKNHKISNIKKLLGKNLDFYNTKDKLSVETGIKILKFFGATVVLAHPVLLNKSDFEKIIEMDFDGLEAKYFSNTENDTEYFLKVASDRNLLYTAGSDFHSCKEFYRIHGIIGDVYLNESEIYNFLIRGKLPYL</sequence>
<reference evidence="2" key="2">
    <citation type="submission" date="2016-02" db="EMBL/GenBank/DDBJ databases">
        <title>Genome sequence of Clostridium beijerinckii strain 59B.</title>
        <authorList>
            <person name="Little G.T."/>
            <person name="Minton N.P."/>
        </authorList>
    </citation>
    <scope>NUCLEOTIDE SEQUENCE</scope>
    <source>
        <strain evidence="2">NCIMB 14988</strain>
    </source>
</reference>
<dbReference type="PANTHER" id="PTHR42924">
    <property type="entry name" value="EXONUCLEASE"/>
    <property type="match status" value="1"/>
</dbReference>
<dbReference type="SMART" id="SM00481">
    <property type="entry name" value="POLIIIAc"/>
    <property type="match status" value="1"/>
</dbReference>
<proteinExistence type="predicted"/>
<name>A0A0B5QX22_CLOBE</name>
<feature type="domain" description="Polymerase/histidinol phosphatase N-terminal" evidence="1">
    <location>
        <begin position="5"/>
        <end position="70"/>
    </location>
</feature>
<dbReference type="PANTHER" id="PTHR42924:SF3">
    <property type="entry name" value="POLYMERASE_HISTIDINOL PHOSPHATASE N-TERMINAL DOMAIN-CONTAINING PROTEIN"/>
    <property type="match status" value="1"/>
</dbReference>
<reference evidence="3" key="3">
    <citation type="submission" date="2020-05" db="EMBL/GenBank/DDBJ databases">
        <title>Genomic insights into acetone-butanol-ethanol (ABE) fermentation by sequencing solventogenic clostridia strains.</title>
        <authorList>
            <person name="Brown S."/>
        </authorList>
    </citation>
    <scope>NUCLEOTIDE SEQUENCE</scope>
    <source>
        <strain evidence="3">DJ126</strain>
    </source>
</reference>
<dbReference type="EMBL" id="JABSXK010000001">
    <property type="protein sequence ID" value="NRV09653.1"/>
    <property type="molecule type" value="Genomic_DNA"/>
</dbReference>
<evidence type="ECO:0000313" key="4">
    <source>
        <dbReference type="Proteomes" id="UP000031866"/>
    </source>
</evidence>
<evidence type="ECO:0000313" key="2">
    <source>
        <dbReference type="EMBL" id="AJH01534.1"/>
    </source>
</evidence>
<dbReference type="GO" id="GO:0016740">
    <property type="term" value="F:transferase activity"/>
    <property type="evidence" value="ECO:0007669"/>
    <property type="project" value="UniProtKB-KW"/>
</dbReference>
<accession>A0A0B5QX22</accession>
<dbReference type="InterPro" id="IPR016195">
    <property type="entry name" value="Pol/histidinol_Pase-like"/>
</dbReference>
<dbReference type="InterPro" id="IPR004013">
    <property type="entry name" value="PHP_dom"/>
</dbReference>
<evidence type="ECO:0000259" key="1">
    <source>
        <dbReference type="SMART" id="SM00481"/>
    </source>
</evidence>
<gene>
    <name evidence="3" type="ORF">DFH45_002616</name>
    <name evidence="2" type="ORF">LF65_05005</name>
</gene>
<evidence type="ECO:0000313" key="3">
    <source>
        <dbReference type="EMBL" id="NRV09653.1"/>
    </source>
</evidence>
<dbReference type="Proteomes" id="UP000821656">
    <property type="component" value="Unassembled WGS sequence"/>
</dbReference>
<dbReference type="Pfam" id="PF02811">
    <property type="entry name" value="PHP"/>
    <property type="match status" value="1"/>
</dbReference>
<organism evidence="2 4">
    <name type="scientific">Clostridium beijerinckii</name>
    <name type="common">Clostridium MP</name>
    <dbReference type="NCBI Taxonomy" id="1520"/>
    <lineage>
        <taxon>Bacteria</taxon>
        <taxon>Bacillati</taxon>
        <taxon>Bacillota</taxon>
        <taxon>Clostridia</taxon>
        <taxon>Eubacteriales</taxon>
        <taxon>Clostridiaceae</taxon>
        <taxon>Clostridium</taxon>
    </lineage>
</organism>
<dbReference type="AlphaFoldDB" id="A0A0B5QX22"/>
<protein>
    <submittedName>
        <fullName evidence="2">Phosphotransferase</fullName>
    </submittedName>
</protein>
<dbReference type="InterPro" id="IPR003141">
    <property type="entry name" value="Pol/His_phosphatase_N"/>
</dbReference>
<dbReference type="SUPFAM" id="SSF89550">
    <property type="entry name" value="PHP domain-like"/>
    <property type="match status" value="1"/>
</dbReference>
<dbReference type="GO" id="GO:0035312">
    <property type="term" value="F:5'-3' DNA exonuclease activity"/>
    <property type="evidence" value="ECO:0007669"/>
    <property type="project" value="TreeGrafter"/>
</dbReference>
<dbReference type="CDD" id="cd07438">
    <property type="entry name" value="PHP_HisPPase_AMP"/>
    <property type="match status" value="1"/>
</dbReference>
<dbReference type="GO" id="GO:0004534">
    <property type="term" value="F:5'-3' RNA exonuclease activity"/>
    <property type="evidence" value="ECO:0007669"/>
    <property type="project" value="TreeGrafter"/>
</dbReference>
<dbReference type="Gene3D" id="3.20.20.140">
    <property type="entry name" value="Metal-dependent hydrolases"/>
    <property type="match status" value="1"/>
</dbReference>
<reference evidence="4" key="1">
    <citation type="submission" date="2014-12" db="EMBL/GenBank/DDBJ databases">
        <title>Genome sequence of Clostridium beijerinckii strain 59B.</title>
        <authorList>
            <person name="Little G.T."/>
            <person name="Minton N.P."/>
        </authorList>
    </citation>
    <scope>NUCLEOTIDE SEQUENCE [LARGE SCALE GENOMIC DNA]</scope>
    <source>
        <strain evidence="4">59B</strain>
    </source>
</reference>
<dbReference type="Proteomes" id="UP000031866">
    <property type="component" value="Chromosome"/>
</dbReference>
<dbReference type="OrthoDB" id="9791620at2"/>
<dbReference type="KEGG" id="cbei:LF65_05005"/>
<dbReference type="InterPro" id="IPR052018">
    <property type="entry name" value="PHP_domain"/>
</dbReference>
<dbReference type="EMBL" id="CP010086">
    <property type="protein sequence ID" value="AJH01534.1"/>
    <property type="molecule type" value="Genomic_DNA"/>
</dbReference>
<keyword evidence="2" id="KW-0808">Transferase</keyword>
<dbReference type="STRING" id="1520.LF65_05005"/>
<dbReference type="RefSeq" id="WP_023973865.1">
    <property type="nucleotide sequence ID" value="NZ_CP010086.2"/>
</dbReference>